<organism evidence="2 3">
    <name type="scientific">Setomelanomma holmii</name>
    <dbReference type="NCBI Taxonomy" id="210430"/>
    <lineage>
        <taxon>Eukaryota</taxon>
        <taxon>Fungi</taxon>
        <taxon>Dikarya</taxon>
        <taxon>Ascomycota</taxon>
        <taxon>Pezizomycotina</taxon>
        <taxon>Dothideomycetes</taxon>
        <taxon>Pleosporomycetidae</taxon>
        <taxon>Pleosporales</taxon>
        <taxon>Pleosporineae</taxon>
        <taxon>Phaeosphaeriaceae</taxon>
        <taxon>Setomelanomma</taxon>
    </lineage>
</organism>
<dbReference type="Proteomes" id="UP000799777">
    <property type="component" value="Unassembled WGS sequence"/>
</dbReference>
<keyword evidence="3" id="KW-1185">Reference proteome</keyword>
<protein>
    <submittedName>
        <fullName evidence="2">Uncharacterized protein</fullName>
    </submittedName>
</protein>
<evidence type="ECO:0000256" key="1">
    <source>
        <dbReference type="SAM" id="MobiDB-lite"/>
    </source>
</evidence>
<dbReference type="OrthoDB" id="194443at2759"/>
<comment type="caution">
    <text evidence="2">The sequence shown here is derived from an EMBL/GenBank/DDBJ whole genome shotgun (WGS) entry which is preliminary data.</text>
</comment>
<dbReference type="EMBL" id="ML978280">
    <property type="protein sequence ID" value="KAF2024933.1"/>
    <property type="molecule type" value="Genomic_DNA"/>
</dbReference>
<feature type="compositionally biased region" description="Polar residues" evidence="1">
    <location>
        <begin position="146"/>
        <end position="160"/>
    </location>
</feature>
<accession>A0A9P4LH17</accession>
<sequence>MLGQAHTWEWYPDANKELLSLAYDNLPESSKFLRLMVMTSAHCWATEDEGNCRLILQTLRDWNQDFTFEVTVALAELLQQYRKQGQAYSTQYPGVHTYNSCVFHDHLELDEASCRERINNKAHVFDELIEARAKDAKSIVSKEQDTSSGPSGTSAMIQDGSLTPTCAPGTTPETHVTGLTYAPRVDSRSKKYTQDAHLDLPTRRFLDSSIFGLSLAFGEQTRSLNVL</sequence>
<proteinExistence type="predicted"/>
<reference evidence="2" key="1">
    <citation type="journal article" date="2020" name="Stud. Mycol.">
        <title>101 Dothideomycetes genomes: a test case for predicting lifestyles and emergence of pathogens.</title>
        <authorList>
            <person name="Haridas S."/>
            <person name="Albert R."/>
            <person name="Binder M."/>
            <person name="Bloem J."/>
            <person name="Labutti K."/>
            <person name="Salamov A."/>
            <person name="Andreopoulos B."/>
            <person name="Baker S."/>
            <person name="Barry K."/>
            <person name="Bills G."/>
            <person name="Bluhm B."/>
            <person name="Cannon C."/>
            <person name="Castanera R."/>
            <person name="Culley D."/>
            <person name="Daum C."/>
            <person name="Ezra D."/>
            <person name="Gonzalez J."/>
            <person name="Henrissat B."/>
            <person name="Kuo A."/>
            <person name="Liang C."/>
            <person name="Lipzen A."/>
            <person name="Lutzoni F."/>
            <person name="Magnuson J."/>
            <person name="Mondo S."/>
            <person name="Nolan M."/>
            <person name="Ohm R."/>
            <person name="Pangilinan J."/>
            <person name="Park H.-J."/>
            <person name="Ramirez L."/>
            <person name="Alfaro M."/>
            <person name="Sun H."/>
            <person name="Tritt A."/>
            <person name="Yoshinaga Y."/>
            <person name="Zwiers L.-H."/>
            <person name="Turgeon B."/>
            <person name="Goodwin S."/>
            <person name="Spatafora J."/>
            <person name="Crous P."/>
            <person name="Grigoriev I."/>
        </authorList>
    </citation>
    <scope>NUCLEOTIDE SEQUENCE</scope>
    <source>
        <strain evidence="2">CBS 110217</strain>
    </source>
</reference>
<gene>
    <name evidence="2" type="ORF">EK21DRAFT_117332</name>
</gene>
<evidence type="ECO:0000313" key="3">
    <source>
        <dbReference type="Proteomes" id="UP000799777"/>
    </source>
</evidence>
<dbReference type="AlphaFoldDB" id="A0A9P4LH17"/>
<evidence type="ECO:0000313" key="2">
    <source>
        <dbReference type="EMBL" id="KAF2024933.1"/>
    </source>
</evidence>
<name>A0A9P4LH17_9PLEO</name>
<feature type="region of interest" description="Disordered" evidence="1">
    <location>
        <begin position="139"/>
        <end position="160"/>
    </location>
</feature>